<evidence type="ECO:0000313" key="5">
    <source>
        <dbReference type="Proteomes" id="UP000663760"/>
    </source>
</evidence>
<dbReference type="PRINTS" id="PR00049">
    <property type="entry name" value="WILMSTUMOUR"/>
</dbReference>
<gene>
    <name evidence="4" type="ORF">SI8410_09012791</name>
</gene>
<reference evidence="4" key="1">
    <citation type="submission" date="2020-02" db="EMBL/GenBank/DDBJ databases">
        <authorList>
            <person name="Scholz U."/>
            <person name="Mascher M."/>
            <person name="Fiebig A."/>
        </authorList>
    </citation>
    <scope>NUCLEOTIDE SEQUENCE</scope>
</reference>
<accession>A0A7I8KWC9</accession>
<keyword evidence="5" id="KW-1185">Reference proteome</keyword>
<dbReference type="InterPro" id="IPR036312">
    <property type="entry name" value="Bifun_inhib/LTP/seed_sf"/>
</dbReference>
<dbReference type="Proteomes" id="UP000663760">
    <property type="component" value="Chromosome 9"/>
</dbReference>
<feature type="domain" description="Hydrophobic seed protein" evidence="3">
    <location>
        <begin position="76"/>
        <end position="156"/>
    </location>
</feature>
<dbReference type="PANTHER" id="PTHR31731">
    <property type="match status" value="1"/>
</dbReference>
<feature type="region of interest" description="Disordered" evidence="1">
    <location>
        <begin position="38"/>
        <end position="62"/>
    </location>
</feature>
<keyword evidence="2" id="KW-0732">Signal</keyword>
<dbReference type="AlphaFoldDB" id="A0A7I8KWC9"/>
<name>A0A7I8KWC9_SPIIN</name>
<protein>
    <recommendedName>
        <fullName evidence="3">Hydrophobic seed protein domain-containing protein</fullName>
    </recommendedName>
</protein>
<feature type="chain" id="PRO_5029517235" description="Hydrophobic seed protein domain-containing protein" evidence="2">
    <location>
        <begin position="25"/>
        <end position="157"/>
    </location>
</feature>
<evidence type="ECO:0000313" key="4">
    <source>
        <dbReference type="EMBL" id="CAA7402113.1"/>
    </source>
</evidence>
<evidence type="ECO:0000259" key="3">
    <source>
        <dbReference type="Pfam" id="PF14547"/>
    </source>
</evidence>
<evidence type="ECO:0000256" key="2">
    <source>
        <dbReference type="SAM" id="SignalP"/>
    </source>
</evidence>
<dbReference type="EMBL" id="LR746272">
    <property type="protein sequence ID" value="CAA7402113.1"/>
    <property type="molecule type" value="Genomic_DNA"/>
</dbReference>
<dbReference type="InterPro" id="IPR051636">
    <property type="entry name" value="Plant_LTP/defense-related"/>
</dbReference>
<dbReference type="Pfam" id="PF14547">
    <property type="entry name" value="Hydrophob_seed"/>
    <property type="match status" value="1"/>
</dbReference>
<sequence>MGSKSDTYTAVLLLILMFFTSVSAQGWFWRRTPPPPFPPPPPSLPPPPPSPPPPPPSPPPPPPPPPSLPFFPFWFCRLQVIRLSVCSFLRRGFRSGFLVPSNPCCRVVRQLFDQQGTTCLCYAARSGFLGLSALTSGDLAQLLFYCGMPVPSGFTCV</sequence>
<evidence type="ECO:0000256" key="1">
    <source>
        <dbReference type="SAM" id="MobiDB-lite"/>
    </source>
</evidence>
<feature type="signal peptide" evidence="2">
    <location>
        <begin position="1"/>
        <end position="24"/>
    </location>
</feature>
<organism evidence="4 5">
    <name type="scientific">Spirodela intermedia</name>
    <name type="common">Intermediate duckweed</name>
    <dbReference type="NCBI Taxonomy" id="51605"/>
    <lineage>
        <taxon>Eukaryota</taxon>
        <taxon>Viridiplantae</taxon>
        <taxon>Streptophyta</taxon>
        <taxon>Embryophyta</taxon>
        <taxon>Tracheophyta</taxon>
        <taxon>Spermatophyta</taxon>
        <taxon>Magnoliopsida</taxon>
        <taxon>Liliopsida</taxon>
        <taxon>Araceae</taxon>
        <taxon>Lemnoideae</taxon>
        <taxon>Spirodela</taxon>
    </lineage>
</organism>
<dbReference type="InterPro" id="IPR027923">
    <property type="entry name" value="Hydrophob_seed_dom"/>
</dbReference>
<dbReference type="OrthoDB" id="2011600at2759"/>
<dbReference type="Gene3D" id="1.10.110.10">
    <property type="entry name" value="Plant lipid-transfer and hydrophobic proteins"/>
    <property type="match status" value="1"/>
</dbReference>
<dbReference type="SUPFAM" id="SSF47699">
    <property type="entry name" value="Bifunctional inhibitor/lipid-transfer protein/seed storage 2S albumin"/>
    <property type="match status" value="1"/>
</dbReference>
<proteinExistence type="predicted"/>